<organism evidence="1">
    <name type="scientific">marine metagenome</name>
    <dbReference type="NCBI Taxonomy" id="408172"/>
    <lineage>
        <taxon>unclassified sequences</taxon>
        <taxon>metagenomes</taxon>
        <taxon>ecological metagenomes</taxon>
    </lineage>
</organism>
<name>A0A382R8V8_9ZZZZ</name>
<dbReference type="InterPro" id="IPR012337">
    <property type="entry name" value="RNaseH-like_sf"/>
</dbReference>
<proteinExistence type="predicted"/>
<feature type="non-terminal residue" evidence="1">
    <location>
        <position position="94"/>
    </location>
</feature>
<sequence>MSFEKHFDQIYCYYLDQEDNTAYLSKLAELASRVEVVTVDLETTGLNPLKDQISLIGIGVNDKESGWNCFLFDQLDHDFTKTLRPLLESKKTYK</sequence>
<dbReference type="GO" id="GO:0003676">
    <property type="term" value="F:nucleic acid binding"/>
    <property type="evidence" value="ECO:0007669"/>
    <property type="project" value="InterPro"/>
</dbReference>
<gene>
    <name evidence="1" type="ORF">METZ01_LOCUS346993</name>
</gene>
<reference evidence="1" key="1">
    <citation type="submission" date="2018-05" db="EMBL/GenBank/DDBJ databases">
        <authorList>
            <person name="Lanie J.A."/>
            <person name="Ng W.-L."/>
            <person name="Kazmierczak K.M."/>
            <person name="Andrzejewski T.M."/>
            <person name="Davidsen T.M."/>
            <person name="Wayne K.J."/>
            <person name="Tettelin H."/>
            <person name="Glass J.I."/>
            <person name="Rusch D."/>
            <person name="Podicherti R."/>
            <person name="Tsui H.-C.T."/>
            <person name="Winkler M.E."/>
        </authorList>
    </citation>
    <scope>NUCLEOTIDE SEQUENCE</scope>
</reference>
<dbReference type="SUPFAM" id="SSF53098">
    <property type="entry name" value="Ribonuclease H-like"/>
    <property type="match status" value="1"/>
</dbReference>
<dbReference type="EMBL" id="UINC01119961">
    <property type="protein sequence ID" value="SVC94139.1"/>
    <property type="molecule type" value="Genomic_DNA"/>
</dbReference>
<protein>
    <recommendedName>
        <fullName evidence="2">3'-5' exonuclease domain-containing protein</fullName>
    </recommendedName>
</protein>
<evidence type="ECO:0000313" key="1">
    <source>
        <dbReference type="EMBL" id="SVC94139.1"/>
    </source>
</evidence>
<evidence type="ECO:0008006" key="2">
    <source>
        <dbReference type="Google" id="ProtNLM"/>
    </source>
</evidence>
<dbReference type="InterPro" id="IPR036397">
    <property type="entry name" value="RNaseH_sf"/>
</dbReference>
<dbReference type="Gene3D" id="3.30.420.10">
    <property type="entry name" value="Ribonuclease H-like superfamily/Ribonuclease H"/>
    <property type="match status" value="1"/>
</dbReference>
<accession>A0A382R8V8</accession>
<dbReference type="AlphaFoldDB" id="A0A382R8V8"/>